<evidence type="ECO:0000313" key="2">
    <source>
        <dbReference type="EMBL" id="RJX69263.1"/>
    </source>
</evidence>
<sequence length="138" mass="14685">MMRLTTLLSFTALIAASTTPTQAAPQQREVPPAVAKQVPIIAGKLRNWRGVWGAVDGKLACKTVKSTGDKDIDMIGCAALVACIKPHYKQLKTIADSKASEADKKRRISGKLKTLDPCLHEHRGNGIAALAVARGTGK</sequence>
<organism evidence="2 3">
    <name type="scientific">Tsuneonella suprasediminis</name>
    <dbReference type="NCBI Taxonomy" id="2306996"/>
    <lineage>
        <taxon>Bacteria</taxon>
        <taxon>Pseudomonadati</taxon>
        <taxon>Pseudomonadota</taxon>
        <taxon>Alphaproteobacteria</taxon>
        <taxon>Sphingomonadales</taxon>
        <taxon>Erythrobacteraceae</taxon>
        <taxon>Tsuneonella</taxon>
    </lineage>
</organism>
<protein>
    <submittedName>
        <fullName evidence="2">Uncharacterized protein</fullName>
    </submittedName>
</protein>
<dbReference type="OrthoDB" id="7429071at2"/>
<keyword evidence="3" id="KW-1185">Reference proteome</keyword>
<dbReference type="AlphaFoldDB" id="A0A419R402"/>
<feature type="chain" id="PRO_5019555507" evidence="1">
    <location>
        <begin position="24"/>
        <end position="138"/>
    </location>
</feature>
<feature type="signal peptide" evidence="1">
    <location>
        <begin position="1"/>
        <end position="23"/>
    </location>
</feature>
<accession>A0A419R402</accession>
<gene>
    <name evidence="2" type="ORF">D6858_05165</name>
</gene>
<comment type="caution">
    <text evidence="2">The sequence shown here is derived from an EMBL/GenBank/DDBJ whole genome shotgun (WGS) entry which is preliminary data.</text>
</comment>
<keyword evidence="1" id="KW-0732">Signal</keyword>
<evidence type="ECO:0000313" key="3">
    <source>
        <dbReference type="Proteomes" id="UP000284322"/>
    </source>
</evidence>
<reference evidence="2 3" key="1">
    <citation type="submission" date="2018-09" db="EMBL/GenBank/DDBJ databases">
        <title>Altererythrobacter sp.Ery1 and Ery12, the genome sequencing of novel strains in genus Alterythrobacter.</title>
        <authorList>
            <person name="Cheng H."/>
            <person name="Wu Y.-H."/>
            <person name="Fang C."/>
            <person name="Xu X.-W."/>
        </authorList>
    </citation>
    <scope>NUCLEOTIDE SEQUENCE [LARGE SCALE GENOMIC DNA]</scope>
    <source>
        <strain evidence="2 3">Ery12</strain>
    </source>
</reference>
<evidence type="ECO:0000256" key="1">
    <source>
        <dbReference type="SAM" id="SignalP"/>
    </source>
</evidence>
<proteinExistence type="predicted"/>
<dbReference type="Proteomes" id="UP000284322">
    <property type="component" value="Unassembled WGS sequence"/>
</dbReference>
<dbReference type="RefSeq" id="WP_120107794.1">
    <property type="nucleotide sequence ID" value="NZ_RAHJ01000014.1"/>
</dbReference>
<dbReference type="EMBL" id="RAHJ01000014">
    <property type="protein sequence ID" value="RJX69263.1"/>
    <property type="molecule type" value="Genomic_DNA"/>
</dbReference>
<name>A0A419R402_9SPHN</name>